<evidence type="ECO:0000313" key="3">
    <source>
        <dbReference type="Proteomes" id="UP001472677"/>
    </source>
</evidence>
<keyword evidence="1" id="KW-0472">Membrane</keyword>
<feature type="transmembrane region" description="Helical" evidence="1">
    <location>
        <begin position="20"/>
        <end position="37"/>
    </location>
</feature>
<dbReference type="Proteomes" id="UP001472677">
    <property type="component" value="Unassembled WGS sequence"/>
</dbReference>
<evidence type="ECO:0000256" key="1">
    <source>
        <dbReference type="SAM" id="Phobius"/>
    </source>
</evidence>
<keyword evidence="3" id="KW-1185">Reference proteome</keyword>
<sequence length="86" mass="10011">MSASKLVLQEFYFLDSTLWHYHFRLIFVSFFVLIVFGRNKQIEDSILIPGMDRNELHADPCIGSTRSTKGCPIVHQSKVLYITRYA</sequence>
<proteinExistence type="predicted"/>
<organism evidence="2 3">
    <name type="scientific">Hibiscus sabdariffa</name>
    <name type="common">roselle</name>
    <dbReference type="NCBI Taxonomy" id="183260"/>
    <lineage>
        <taxon>Eukaryota</taxon>
        <taxon>Viridiplantae</taxon>
        <taxon>Streptophyta</taxon>
        <taxon>Embryophyta</taxon>
        <taxon>Tracheophyta</taxon>
        <taxon>Spermatophyta</taxon>
        <taxon>Magnoliopsida</taxon>
        <taxon>eudicotyledons</taxon>
        <taxon>Gunneridae</taxon>
        <taxon>Pentapetalae</taxon>
        <taxon>rosids</taxon>
        <taxon>malvids</taxon>
        <taxon>Malvales</taxon>
        <taxon>Malvaceae</taxon>
        <taxon>Malvoideae</taxon>
        <taxon>Hibiscus</taxon>
    </lineage>
</organism>
<gene>
    <name evidence="2" type="ORF">V6N12_030833</name>
</gene>
<comment type="caution">
    <text evidence="2">The sequence shown here is derived from an EMBL/GenBank/DDBJ whole genome shotgun (WGS) entry which is preliminary data.</text>
</comment>
<evidence type="ECO:0000313" key="2">
    <source>
        <dbReference type="EMBL" id="KAK8553851.1"/>
    </source>
</evidence>
<dbReference type="EMBL" id="JBBPBM010000019">
    <property type="protein sequence ID" value="KAK8553851.1"/>
    <property type="molecule type" value="Genomic_DNA"/>
</dbReference>
<name>A0ABR2E759_9ROSI</name>
<protein>
    <submittedName>
        <fullName evidence="2">Uncharacterized protein</fullName>
    </submittedName>
</protein>
<keyword evidence="1" id="KW-1133">Transmembrane helix</keyword>
<accession>A0ABR2E759</accession>
<keyword evidence="1" id="KW-0812">Transmembrane</keyword>
<reference evidence="2 3" key="1">
    <citation type="journal article" date="2024" name="G3 (Bethesda)">
        <title>Genome assembly of Hibiscus sabdariffa L. provides insights into metabolisms of medicinal natural products.</title>
        <authorList>
            <person name="Kim T."/>
        </authorList>
    </citation>
    <scope>NUCLEOTIDE SEQUENCE [LARGE SCALE GENOMIC DNA]</scope>
    <source>
        <strain evidence="2">TK-2024</strain>
        <tissue evidence="2">Old leaves</tissue>
    </source>
</reference>